<evidence type="ECO:0000313" key="1">
    <source>
        <dbReference type="EMBL" id="SIS13713.1"/>
    </source>
</evidence>
<organism evidence="1 2">
    <name type="scientific">Natronorubrum thiooxidans</name>
    <dbReference type="NCBI Taxonomy" id="308853"/>
    <lineage>
        <taxon>Archaea</taxon>
        <taxon>Methanobacteriati</taxon>
        <taxon>Methanobacteriota</taxon>
        <taxon>Stenosarchaea group</taxon>
        <taxon>Halobacteria</taxon>
        <taxon>Halobacteriales</taxon>
        <taxon>Natrialbaceae</taxon>
        <taxon>Natronorubrum</taxon>
    </lineage>
</organism>
<dbReference type="EMBL" id="FTNR01000013">
    <property type="protein sequence ID" value="SIS13713.1"/>
    <property type="molecule type" value="Genomic_DNA"/>
</dbReference>
<dbReference type="SUPFAM" id="SSF46785">
    <property type="entry name" value="Winged helix' DNA-binding domain"/>
    <property type="match status" value="1"/>
</dbReference>
<gene>
    <name evidence="1" type="ORF">SAMN05421752_11384</name>
</gene>
<dbReference type="Gene3D" id="1.10.10.10">
    <property type="entry name" value="Winged helix-like DNA-binding domain superfamily/Winged helix DNA-binding domain"/>
    <property type="match status" value="1"/>
</dbReference>
<dbReference type="InterPro" id="IPR036388">
    <property type="entry name" value="WH-like_DNA-bd_sf"/>
</dbReference>
<sequence>MTRELDDDHGGRNLSHSVFACESCDTVILSRNDHADRLRCCDESLSEVATPDVATPTLETVSSEMFGLPKRGFDVSLRTSEIGAATVAQVADVLGNDRSVVTRYLNQLVDVGVLMKTRRVRKQGGDVNVYYPIPPTKMRRETILGCYAWAGMAADLLDEMNREHATLEAHSEHGTEKLAVMFW</sequence>
<protein>
    <submittedName>
        <fullName evidence="1">Predicted transcriptional regulator</fullName>
    </submittedName>
</protein>
<dbReference type="AlphaFoldDB" id="A0A1N7GM97"/>
<reference evidence="2" key="1">
    <citation type="submission" date="2017-01" db="EMBL/GenBank/DDBJ databases">
        <authorList>
            <person name="Varghese N."/>
            <person name="Submissions S."/>
        </authorList>
    </citation>
    <scope>NUCLEOTIDE SEQUENCE [LARGE SCALE GENOMIC DNA]</scope>
    <source>
        <strain evidence="2">type strain: HArc-</strain>
    </source>
</reference>
<dbReference type="InterPro" id="IPR036390">
    <property type="entry name" value="WH_DNA-bd_sf"/>
</dbReference>
<keyword evidence="2" id="KW-1185">Reference proteome</keyword>
<dbReference type="Proteomes" id="UP000185936">
    <property type="component" value="Unassembled WGS sequence"/>
</dbReference>
<proteinExistence type="predicted"/>
<name>A0A1N7GM97_9EURY</name>
<accession>A0A1N7GM97</accession>
<evidence type="ECO:0000313" key="2">
    <source>
        <dbReference type="Proteomes" id="UP000185936"/>
    </source>
</evidence>